<dbReference type="OrthoDB" id="7806295at2"/>
<sequence length="396" mass="45087">MYYLYLDTKIIGAAKQIVSFFASGIFATDTTTVLVKKYKHASHAQICRILATAGIKYRVVNYADLDNLPGGYMFYPFNAQSNCRAVANRRLVHTFITHGESNKAASTKPIVRIYDHIITAGQAGIDRFLSSQILTPYDVQTQKVFSWGNTFIGQTGLVPRQYFMPSGLESRDDLEAVCFYAPTWEGGIACENYTSLAYADKVVPVLVQACQDYQVQHLILRPHPNTGHREKDYFIPFCQALAKACQAQGIKFCLYTSQLKLSWWQKFKLQRAGVQFIESLEYYQAAIAFCDVSAMETQLLNENTPHYVFYRQQDLNVIPPTINREAYLRHVLVFDQEQALTLTPLNATDYKVFAQTQAYLINPRYNAIPLEQRLTHLVAHLDQLTPANLQERKNDA</sequence>
<protein>
    <recommendedName>
        <fullName evidence="3">CDP-Glycerol:Poly(Glycerophosphate) glycerophosphotransferase</fullName>
    </recommendedName>
</protein>
<proteinExistence type="predicted"/>
<dbReference type="EMBL" id="NRJG01000003">
    <property type="protein sequence ID" value="RIY40797.1"/>
    <property type="molecule type" value="Genomic_DNA"/>
</dbReference>
<evidence type="ECO:0000313" key="1">
    <source>
        <dbReference type="EMBL" id="RIY40797.1"/>
    </source>
</evidence>
<organism evidence="1 2">
    <name type="scientific">Psittacicella hinzii</name>
    <dbReference type="NCBI Taxonomy" id="2028575"/>
    <lineage>
        <taxon>Bacteria</taxon>
        <taxon>Pseudomonadati</taxon>
        <taxon>Pseudomonadota</taxon>
        <taxon>Gammaproteobacteria</taxon>
        <taxon>Pasteurellales</taxon>
        <taxon>Psittacicellaceae</taxon>
        <taxon>Psittacicella</taxon>
    </lineage>
</organism>
<name>A0A3A1YXK8_9GAMM</name>
<dbReference type="Proteomes" id="UP000265916">
    <property type="component" value="Unassembled WGS sequence"/>
</dbReference>
<dbReference type="AlphaFoldDB" id="A0A3A1YXK8"/>
<gene>
    <name evidence="1" type="ORF">CKF58_00115</name>
</gene>
<evidence type="ECO:0000313" key="2">
    <source>
        <dbReference type="Proteomes" id="UP000265916"/>
    </source>
</evidence>
<comment type="caution">
    <text evidence="1">The sequence shown here is derived from an EMBL/GenBank/DDBJ whole genome shotgun (WGS) entry which is preliminary data.</text>
</comment>
<keyword evidence="2" id="KW-1185">Reference proteome</keyword>
<evidence type="ECO:0008006" key="3">
    <source>
        <dbReference type="Google" id="ProtNLM"/>
    </source>
</evidence>
<dbReference type="RefSeq" id="WP_119529966.1">
    <property type="nucleotide sequence ID" value="NZ_JBHSSP010000022.1"/>
</dbReference>
<reference evidence="1 2" key="1">
    <citation type="submission" date="2017-08" db="EMBL/GenBank/DDBJ databases">
        <title>Reclassification of Bisgaard taxon 37 and 44.</title>
        <authorList>
            <person name="Christensen H."/>
        </authorList>
    </citation>
    <scope>NUCLEOTIDE SEQUENCE [LARGE SCALE GENOMIC DNA]</scope>
    <source>
        <strain evidence="1 2">111</strain>
    </source>
</reference>
<accession>A0A3A1YXK8</accession>